<dbReference type="Proteomes" id="UP000011777">
    <property type="component" value="Unassembled WGS sequence"/>
</dbReference>
<dbReference type="AlphaFoldDB" id="M3JEM5"/>
<feature type="compositionally biased region" description="Low complexity" evidence="1">
    <location>
        <begin position="30"/>
        <end position="47"/>
    </location>
</feature>
<gene>
    <name evidence="2" type="ORF">G210_1846</name>
</gene>
<evidence type="ECO:0000313" key="3">
    <source>
        <dbReference type="Proteomes" id="UP000011777"/>
    </source>
</evidence>
<sequence length="530" mass="58609">MSSMSVNSLIEKNTDEDDKSKSKSIPLKRPSSPQLQPPFQEQQQTQPHPQPPHPPQLSSPTKPPALPHLHQQQQPQLLRSPQSKIIDPGLLTLLGPNVSSFPFSEDAFKDALKLRAEQERTKQEYYKVETANKNLIILQTALRAQIPINMIPLMCVGNTHELNEEQMRQLVQQSTQPQQQPPPPQQQFQSPSQPLPQQQQKPSQFTPFQQQPQQAPFLPPGLSQEQQIQMIQANQKRMQQELQQQQQQQQQQKQGSPFQKSHRRGGSSGGSFSQQDAFNTTGGPPLGFRFGSGSSSNKIRPLSPAKIGAAAVANLATPTTPYRGEYSSSSSTGGSRRLPSHQRHASLPSDPPGNMHNRRSSQSSIDMNDSSKISPSMGSTSTLKVNPIPAQPLHKQSKSSVQPSQESMTSFQHVIQFHHWKPTTGGPQVPSGSPVRSHKRQKSSSASTPFQEPVTLPESAIATNDADKEDLTTPKRDEDKDDLEMDPDSSMDTSVSENTGMKIDESANPPKTHRRQESNLGNQSFSPTKE</sequence>
<feature type="compositionally biased region" description="Polar residues" evidence="1">
    <location>
        <begin position="518"/>
        <end position="530"/>
    </location>
</feature>
<dbReference type="InterPro" id="IPR021216">
    <property type="entry name" value="DUF2722"/>
</dbReference>
<accession>M3JEM5</accession>
<evidence type="ECO:0000256" key="1">
    <source>
        <dbReference type="SAM" id="MobiDB-lite"/>
    </source>
</evidence>
<keyword evidence="3" id="KW-1185">Reference proteome</keyword>
<organism evidence="2 3">
    <name type="scientific">Candida maltosa (strain Xu316)</name>
    <name type="common">Yeast</name>
    <dbReference type="NCBI Taxonomy" id="1245528"/>
    <lineage>
        <taxon>Eukaryota</taxon>
        <taxon>Fungi</taxon>
        <taxon>Dikarya</taxon>
        <taxon>Ascomycota</taxon>
        <taxon>Saccharomycotina</taxon>
        <taxon>Pichiomycetes</taxon>
        <taxon>Debaryomycetaceae</taxon>
        <taxon>Candida/Lodderomyces clade</taxon>
        <taxon>Candida</taxon>
    </lineage>
</organism>
<feature type="compositionally biased region" description="Low complexity" evidence="1">
    <location>
        <begin position="360"/>
        <end position="371"/>
    </location>
</feature>
<dbReference type="OMA" id="SESIPQH"/>
<dbReference type="OrthoDB" id="4095763at2759"/>
<feature type="compositionally biased region" description="Basic and acidic residues" evidence="1">
    <location>
        <begin position="465"/>
        <end position="478"/>
    </location>
</feature>
<feature type="compositionally biased region" description="Low complexity" evidence="1">
    <location>
        <begin position="224"/>
        <end position="254"/>
    </location>
</feature>
<evidence type="ECO:0000313" key="2">
    <source>
        <dbReference type="EMBL" id="EMG50648.1"/>
    </source>
</evidence>
<name>M3JEM5_CANMX</name>
<feature type="compositionally biased region" description="Low complexity" evidence="1">
    <location>
        <begin position="186"/>
        <end position="216"/>
    </location>
</feature>
<feature type="compositionally biased region" description="Pro residues" evidence="1">
    <location>
        <begin position="48"/>
        <end position="66"/>
    </location>
</feature>
<dbReference type="EMBL" id="AOGT01000162">
    <property type="protein sequence ID" value="EMG50648.1"/>
    <property type="molecule type" value="Genomic_DNA"/>
</dbReference>
<protein>
    <submittedName>
        <fullName evidence="2">Uncharacterized protein</fullName>
    </submittedName>
</protein>
<feature type="compositionally biased region" description="Polar residues" evidence="1">
    <location>
        <begin position="1"/>
        <end position="11"/>
    </location>
</feature>
<feature type="compositionally biased region" description="Low complexity" evidence="1">
    <location>
        <begin position="67"/>
        <end position="77"/>
    </location>
</feature>
<feature type="region of interest" description="Disordered" evidence="1">
    <location>
        <begin position="319"/>
        <end position="530"/>
    </location>
</feature>
<feature type="compositionally biased region" description="Polar residues" evidence="1">
    <location>
        <begin position="490"/>
        <end position="499"/>
    </location>
</feature>
<proteinExistence type="predicted"/>
<feature type="region of interest" description="Disordered" evidence="1">
    <location>
        <begin position="169"/>
        <end position="299"/>
    </location>
</feature>
<comment type="caution">
    <text evidence="2">The sequence shown here is derived from an EMBL/GenBank/DDBJ whole genome shotgun (WGS) entry which is preliminary data.</text>
</comment>
<dbReference type="Pfam" id="PF10846">
    <property type="entry name" value="DUF2722"/>
    <property type="match status" value="2"/>
</dbReference>
<feature type="compositionally biased region" description="Polar residues" evidence="1">
    <location>
        <begin position="398"/>
        <end position="413"/>
    </location>
</feature>
<reference evidence="2 3" key="1">
    <citation type="submission" date="2013-02" db="EMBL/GenBank/DDBJ databases">
        <title>Genome sequence of Candida maltosa Xu316, a potential industrial strain for xylitol and ethanol production.</title>
        <authorList>
            <person name="Yu J."/>
            <person name="Wang Q."/>
            <person name="Geng X."/>
            <person name="Bao W."/>
            <person name="He P."/>
            <person name="Cai J."/>
        </authorList>
    </citation>
    <scope>NUCLEOTIDE SEQUENCE [LARGE SCALE GENOMIC DNA]</scope>
    <source>
        <strain evidence="3">Xu316</strain>
    </source>
</reference>
<dbReference type="eggNOG" id="ENOG502S5HG">
    <property type="taxonomic scope" value="Eukaryota"/>
</dbReference>
<feature type="compositionally biased region" description="Polar residues" evidence="1">
    <location>
        <begin position="372"/>
        <end position="384"/>
    </location>
</feature>
<dbReference type="HOGENOM" id="CLU_023466_0_0_1"/>
<feature type="compositionally biased region" description="Acidic residues" evidence="1">
    <location>
        <begin position="479"/>
        <end position="489"/>
    </location>
</feature>
<feature type="region of interest" description="Disordered" evidence="1">
    <location>
        <begin position="1"/>
        <end position="77"/>
    </location>
</feature>
<feature type="compositionally biased region" description="Low complexity" evidence="1">
    <location>
        <begin position="323"/>
        <end position="337"/>
    </location>
</feature>